<evidence type="ECO:0000256" key="1">
    <source>
        <dbReference type="ARBA" id="ARBA00022691"/>
    </source>
</evidence>
<comment type="caution">
    <text evidence="5">The sequence shown here is derived from an EMBL/GenBank/DDBJ whole genome shotgun (WGS) entry which is preliminary data.</text>
</comment>
<comment type="similarity">
    <text evidence="2">Belongs to the SAM hydrolase / SAM-dependent halogenase family.</text>
</comment>
<dbReference type="Pfam" id="PF01887">
    <property type="entry name" value="SAM_HAT_N"/>
    <property type="match status" value="1"/>
</dbReference>
<evidence type="ECO:0000259" key="3">
    <source>
        <dbReference type="Pfam" id="PF01887"/>
    </source>
</evidence>
<keyword evidence="1" id="KW-0949">S-adenosyl-L-methionine</keyword>
<dbReference type="EMBL" id="RXGA01000003">
    <property type="protein sequence ID" value="RWX73135.1"/>
    <property type="molecule type" value="Genomic_DNA"/>
</dbReference>
<dbReference type="Proteomes" id="UP000288215">
    <property type="component" value="Unassembled WGS sequence"/>
</dbReference>
<sequence length="254" mass="27474">MTIVTLTTDFGGHYAGIMKGVIKRIAPQADVVDLTHEVEAWDVKSAAFVLLSSYKYFPEGTIHVVVVDPGVGTGRKALALKTRRYIFVGPDNGVLSPASEEDGVEEAFEISSPRFMLKEVSSTFQGRDIFAPAAAMIASGSPISDSGRGVERWERLEFWKRLGERSADCEVIYADRFGNLTISLRGSDVELEGNVDLVVEGKTFAATKARTFSDLKDGLGVLVGSSGFYEIAVDRGSARSLTGAKVGSLVRLKW</sequence>
<protein>
    <recommendedName>
        <fullName evidence="7">SAM-dependent chlorinase/fluorinase</fullName>
    </recommendedName>
</protein>
<dbReference type="PANTHER" id="PTHR35092">
    <property type="entry name" value="CHLORINASE MJ1651"/>
    <property type="match status" value="1"/>
</dbReference>
<feature type="domain" description="S-adenosyl-l-methionine hydroxide adenosyltransferase N-terminal" evidence="3">
    <location>
        <begin position="4"/>
        <end position="146"/>
    </location>
</feature>
<evidence type="ECO:0000259" key="4">
    <source>
        <dbReference type="Pfam" id="PF20257"/>
    </source>
</evidence>
<organism evidence="5 6">
    <name type="scientific">Methanosuratincola subterraneus</name>
    <dbReference type="NCBI Taxonomy" id="2593994"/>
    <lineage>
        <taxon>Archaea</taxon>
        <taxon>Thermoproteota</taxon>
        <taxon>Methanosuratincolia</taxon>
        <taxon>Candidatus Methanomethylicales</taxon>
        <taxon>Candidatus Methanomethylicaceae</taxon>
        <taxon>Candidatus Methanosuratincola (ex Vanwonterghem et al. 2016)</taxon>
    </lineage>
</organism>
<dbReference type="Gene3D" id="3.40.50.10790">
    <property type="entry name" value="S-adenosyl-l-methionine hydroxide adenosyltransferase, N-terminal"/>
    <property type="match status" value="1"/>
</dbReference>
<dbReference type="InterPro" id="IPR002747">
    <property type="entry name" value="SAM_OH_AdoTrfase"/>
</dbReference>
<dbReference type="InterPro" id="IPR046470">
    <property type="entry name" value="SAM_HAT_C"/>
</dbReference>
<evidence type="ECO:0000313" key="5">
    <source>
        <dbReference type="EMBL" id="RWX73135.1"/>
    </source>
</evidence>
<dbReference type="PIRSF" id="PIRSF006779">
    <property type="entry name" value="UCP006779"/>
    <property type="match status" value="1"/>
</dbReference>
<dbReference type="Pfam" id="PF20257">
    <property type="entry name" value="SAM_HAT_C"/>
    <property type="match status" value="1"/>
</dbReference>
<evidence type="ECO:0008006" key="7">
    <source>
        <dbReference type="Google" id="ProtNLM"/>
    </source>
</evidence>
<evidence type="ECO:0000313" key="6">
    <source>
        <dbReference type="Proteomes" id="UP000288215"/>
    </source>
</evidence>
<dbReference type="SUPFAM" id="SSF102522">
    <property type="entry name" value="Bacterial fluorinating enzyme, N-terminal domain"/>
    <property type="match status" value="1"/>
</dbReference>
<proteinExistence type="inferred from homology"/>
<feature type="domain" description="S-adenosyl-l-methionine hydroxide adenosyltransferase C-terminal" evidence="4">
    <location>
        <begin position="169"/>
        <end position="250"/>
    </location>
</feature>
<reference evidence="5 6" key="1">
    <citation type="submission" date="2018-12" db="EMBL/GenBank/DDBJ databases">
        <title>The complete genome of the methanogenic archaea of the candidate phylum Verstraetearchaeota, obtained from the metagenome of underground thermal water.</title>
        <authorList>
            <person name="Kadnikov V.V."/>
            <person name="Mardanov A.V."/>
            <person name="Beletsky A.V."/>
            <person name="Karnachuk O.V."/>
            <person name="Ravin N.V."/>
        </authorList>
    </citation>
    <scope>NUCLEOTIDE SEQUENCE [LARGE SCALE GENOMIC DNA]</scope>
    <source>
        <strain evidence="5">Ch88</strain>
    </source>
</reference>
<dbReference type="SUPFAM" id="SSF101852">
    <property type="entry name" value="Bacterial fluorinating enzyme, C-terminal domain"/>
    <property type="match status" value="1"/>
</dbReference>
<dbReference type="InterPro" id="IPR023227">
    <property type="entry name" value="SAM_OH_AdoTrfase_C_sf"/>
</dbReference>
<evidence type="ECO:0000256" key="2">
    <source>
        <dbReference type="ARBA" id="ARBA00024035"/>
    </source>
</evidence>
<name>A0A444L6C8_METS7</name>
<dbReference type="InterPro" id="IPR023228">
    <property type="entry name" value="SAM_OH_AdoTrfase_N_sf"/>
</dbReference>
<dbReference type="AlphaFoldDB" id="A0A444L6C8"/>
<dbReference type="Gene3D" id="2.40.30.90">
    <property type="entry name" value="Bacterial fluorinating enzyme like"/>
    <property type="match status" value="1"/>
</dbReference>
<accession>A0A444L6C8</accession>
<gene>
    <name evidence="5" type="ORF">Metus_1109</name>
</gene>
<dbReference type="InterPro" id="IPR046469">
    <property type="entry name" value="SAM_HAT_N"/>
</dbReference>
<dbReference type="PANTHER" id="PTHR35092:SF1">
    <property type="entry name" value="CHLORINASE MJ1651"/>
    <property type="match status" value="1"/>
</dbReference>